<dbReference type="GO" id="GO:0002100">
    <property type="term" value="P:tRNA wobble adenosine to inosine editing"/>
    <property type="evidence" value="ECO:0007669"/>
    <property type="project" value="InterPro"/>
</dbReference>
<evidence type="ECO:0000313" key="4">
    <source>
        <dbReference type="Proteomes" id="UP000310066"/>
    </source>
</evidence>
<feature type="compositionally biased region" description="Acidic residues" evidence="1">
    <location>
        <begin position="170"/>
        <end position="181"/>
    </location>
</feature>
<accession>A0A4U0ULP4</accession>
<feature type="region of interest" description="Disordered" evidence="1">
    <location>
        <begin position="141"/>
        <end position="183"/>
    </location>
</feature>
<name>A0A4U0ULP4_9PEZI</name>
<sequence>MPAPHPDAIADCVLAAFKALPAKCKPRTLADGRREWVPLAGIVLSRDNPTSPRTPPSPPHVPVAAETVLTCAALATGSKCLPCAKLPLAKGNVLHDWHAEVLAIRGFNRWLVDECRELARGGREGKGEGERRWVRWRTDAERRRGGEDTRAERDVEERRTAFATGVSNSEAEEEGQEEEDKANDWQAQPFALADNISLHLYVSDAPCGDASMELTMAAQPDATPWPITSSSSPSSSDTPDMPGRGHFSLLGVVRRKPGRADAPVTLSKSCSDKLSLKQCTSLLGGVASSLVHPEGMYLRSVIVPEGRYVKGAVERAFGVGGRMAGLVGREWKGGYGFTPFEVRGTGRVFEYGKPATVADGEGEEKDEVVGSNLSALWTRSGKLEVLINGVLQGRKQFDTKGASCVSRRRVWESVREVLTAVDEAGVCDQEALRLVQGCRTYEDLKASRPLQPRERVKRDVKNLALRGWTRNLGDADWGLSD</sequence>
<gene>
    <name evidence="3" type="ORF">B0A54_11576</name>
</gene>
<reference evidence="3 4" key="1">
    <citation type="submission" date="2017-03" db="EMBL/GenBank/DDBJ databases">
        <title>Genomes of endolithic fungi from Antarctica.</title>
        <authorList>
            <person name="Coleine C."/>
            <person name="Masonjones S."/>
            <person name="Stajich J.E."/>
        </authorList>
    </citation>
    <scope>NUCLEOTIDE SEQUENCE [LARGE SCALE GENOMIC DNA]</scope>
    <source>
        <strain evidence="3 4">CCFEE 5311</strain>
    </source>
</reference>
<dbReference type="AlphaFoldDB" id="A0A4U0ULP4"/>
<comment type="caution">
    <text evidence="3">The sequence shown here is derived from an EMBL/GenBank/DDBJ whole genome shotgun (WGS) entry which is preliminary data.</text>
</comment>
<proteinExistence type="predicted"/>
<dbReference type="STRING" id="329885.A0A4U0ULP4"/>
<organism evidence="3 4">
    <name type="scientific">Friedmanniomyces endolithicus</name>
    <dbReference type="NCBI Taxonomy" id="329885"/>
    <lineage>
        <taxon>Eukaryota</taxon>
        <taxon>Fungi</taxon>
        <taxon>Dikarya</taxon>
        <taxon>Ascomycota</taxon>
        <taxon>Pezizomycotina</taxon>
        <taxon>Dothideomycetes</taxon>
        <taxon>Dothideomycetidae</taxon>
        <taxon>Mycosphaerellales</taxon>
        <taxon>Teratosphaeriaceae</taxon>
        <taxon>Friedmanniomyces</taxon>
    </lineage>
</organism>
<dbReference type="GO" id="GO:0043829">
    <property type="term" value="F:tRNA-specific adenosine-37 deaminase activity"/>
    <property type="evidence" value="ECO:0007669"/>
    <property type="project" value="TreeGrafter"/>
</dbReference>
<dbReference type="Proteomes" id="UP000310066">
    <property type="component" value="Unassembled WGS sequence"/>
</dbReference>
<evidence type="ECO:0000259" key="2">
    <source>
        <dbReference type="PROSITE" id="PS50141"/>
    </source>
</evidence>
<dbReference type="InterPro" id="IPR002466">
    <property type="entry name" value="A_deamin"/>
</dbReference>
<evidence type="ECO:0000256" key="1">
    <source>
        <dbReference type="SAM" id="MobiDB-lite"/>
    </source>
</evidence>
<dbReference type="Pfam" id="PF02137">
    <property type="entry name" value="A_deamin"/>
    <property type="match status" value="2"/>
</dbReference>
<dbReference type="PROSITE" id="PS50141">
    <property type="entry name" value="A_DEAMIN_EDITASE"/>
    <property type="match status" value="1"/>
</dbReference>
<dbReference type="OrthoDB" id="10268011at2759"/>
<dbReference type="PANTHER" id="PTHR47803">
    <property type="entry name" value="TRNA-SPECIFIC ADENOSINE DEAMINASE 1"/>
    <property type="match status" value="1"/>
</dbReference>
<dbReference type="PANTHER" id="PTHR47803:SF1">
    <property type="entry name" value="TRNA-SPECIFIC ADENOSINE DEAMINASE 1"/>
    <property type="match status" value="1"/>
</dbReference>
<protein>
    <recommendedName>
        <fullName evidence="2">A to I editase domain-containing protein</fullName>
    </recommendedName>
</protein>
<feature type="compositionally biased region" description="Low complexity" evidence="1">
    <location>
        <begin position="228"/>
        <end position="240"/>
    </location>
</feature>
<evidence type="ECO:0000313" key="3">
    <source>
        <dbReference type="EMBL" id="TKA36708.1"/>
    </source>
</evidence>
<dbReference type="InterPro" id="IPR042935">
    <property type="entry name" value="Tad1"/>
</dbReference>
<feature type="domain" description="A to I editase" evidence="2">
    <location>
        <begin position="73"/>
        <end position="317"/>
    </location>
</feature>
<feature type="compositionally biased region" description="Basic and acidic residues" evidence="1">
    <location>
        <begin position="141"/>
        <end position="160"/>
    </location>
</feature>
<dbReference type="SMART" id="SM00552">
    <property type="entry name" value="ADEAMc"/>
    <property type="match status" value="1"/>
</dbReference>
<dbReference type="EMBL" id="NAJP01000057">
    <property type="protein sequence ID" value="TKA36708.1"/>
    <property type="molecule type" value="Genomic_DNA"/>
</dbReference>
<dbReference type="GO" id="GO:0003723">
    <property type="term" value="F:RNA binding"/>
    <property type="evidence" value="ECO:0007669"/>
    <property type="project" value="InterPro"/>
</dbReference>
<feature type="region of interest" description="Disordered" evidence="1">
    <location>
        <begin position="221"/>
        <end position="246"/>
    </location>
</feature>